<dbReference type="InterPro" id="IPR001466">
    <property type="entry name" value="Beta-lactam-related"/>
</dbReference>
<dbReference type="InterPro" id="IPR012338">
    <property type="entry name" value="Beta-lactam/transpept-like"/>
</dbReference>
<dbReference type="Pfam" id="PF00144">
    <property type="entry name" value="Beta-lactamase"/>
    <property type="match status" value="1"/>
</dbReference>
<dbReference type="RefSeq" id="WP_149082194.1">
    <property type="nucleotide sequence ID" value="NZ_VTAW01000020.1"/>
</dbReference>
<name>A0A5D5AHN8_9EURY</name>
<dbReference type="AlphaFoldDB" id="A0A5D5AHN8"/>
<dbReference type="SUPFAM" id="SSF56601">
    <property type="entry name" value="beta-lactamase/transpeptidase-like"/>
    <property type="match status" value="1"/>
</dbReference>
<proteinExistence type="predicted"/>
<keyword evidence="2" id="KW-0812">Transmembrane</keyword>
<keyword evidence="2" id="KW-1133">Transmembrane helix</keyword>
<keyword evidence="2" id="KW-0472">Membrane</keyword>
<dbReference type="PANTHER" id="PTHR46825">
    <property type="entry name" value="D-ALANYL-D-ALANINE-CARBOXYPEPTIDASE/ENDOPEPTIDASE AMPH"/>
    <property type="match status" value="1"/>
</dbReference>
<feature type="domain" description="Beta-lactamase-related" evidence="3">
    <location>
        <begin position="49"/>
        <end position="372"/>
    </location>
</feature>
<comment type="caution">
    <text evidence="4">The sequence shown here is derived from an EMBL/GenBank/DDBJ whole genome shotgun (WGS) entry which is preliminary data.</text>
</comment>
<dbReference type="InterPro" id="IPR050491">
    <property type="entry name" value="AmpC-like"/>
</dbReference>
<feature type="transmembrane region" description="Helical" evidence="2">
    <location>
        <begin position="400"/>
        <end position="421"/>
    </location>
</feature>
<evidence type="ECO:0000313" key="4">
    <source>
        <dbReference type="EMBL" id="TYT61246.1"/>
    </source>
</evidence>
<dbReference type="EMBL" id="VTAW01000020">
    <property type="protein sequence ID" value="TYT61246.1"/>
    <property type="molecule type" value="Genomic_DNA"/>
</dbReference>
<feature type="transmembrane region" description="Helical" evidence="2">
    <location>
        <begin position="442"/>
        <end position="458"/>
    </location>
</feature>
<sequence length="501" mass="53148">MPSDRSGPVTTRRRLLAASLVGANGGLSSRFGTVSEPTSADESLPAYLDERVPAVLDRYDVPGASIALVEDGEVTWNGAYGSADPADGRPMAEDTPFRVQSLTKSITAWAVLKLVEQGELELDDPVGRHLTSWERPDAAYSWDDVTVRRLLAHSAGLPAGGYESVPLDEEPPPLREALSGHADGPAARPTSEPGEFRYSNIGYALLELLLEDVTGRDFTAYVADEILEPLEMESATFVATEGLRSELATEHFVDGSQAPAKHSPASAHSGLYATATDIARFVAAGTETSGEPVGRGVLEPAHVAELYAPTVETTGFYGLASDGAGLGHFVETLSDGERAVMNGGQGSGSWHWFHAVPGTGDGIVILTNSERSVQLIADVVAAWTDRRGLPSQSLTRARSWIRLPVWILVGVAAGLALRLGYGAIAGTRTFAPLSDRDRVTRAVLGILAVVTFGLWWTIGRETVAFFLPVIAEWIGLALSAVVALLLVTVLFPKTGTGEPND</sequence>
<accession>A0A5D5AHN8</accession>
<gene>
    <name evidence="4" type="ORF">FYC77_14405</name>
</gene>
<evidence type="ECO:0000313" key="5">
    <source>
        <dbReference type="Proteomes" id="UP000324104"/>
    </source>
</evidence>
<protein>
    <submittedName>
        <fullName evidence="4">Beta-lactamase family protein</fullName>
    </submittedName>
</protein>
<reference evidence="4 5" key="1">
    <citation type="submission" date="2019-08" db="EMBL/GenBank/DDBJ databases">
        <title>Archaea genome.</title>
        <authorList>
            <person name="Kajale S."/>
            <person name="Shouche Y."/>
            <person name="Deshpande N."/>
            <person name="Sharma A."/>
        </authorList>
    </citation>
    <scope>NUCLEOTIDE SEQUENCE [LARGE SCALE GENOMIC DNA]</scope>
    <source>
        <strain evidence="4 5">ESP3B_9</strain>
    </source>
</reference>
<evidence type="ECO:0000256" key="1">
    <source>
        <dbReference type="SAM" id="MobiDB-lite"/>
    </source>
</evidence>
<keyword evidence="5" id="KW-1185">Reference proteome</keyword>
<dbReference type="PANTHER" id="PTHR46825:SF12">
    <property type="entry name" value="PENICILLIN-BINDING PROTEIN 4"/>
    <property type="match status" value="1"/>
</dbReference>
<evidence type="ECO:0000259" key="3">
    <source>
        <dbReference type="Pfam" id="PF00144"/>
    </source>
</evidence>
<dbReference type="Gene3D" id="3.40.710.10">
    <property type="entry name" value="DD-peptidase/beta-lactamase superfamily"/>
    <property type="match status" value="1"/>
</dbReference>
<dbReference type="Proteomes" id="UP000324104">
    <property type="component" value="Unassembled WGS sequence"/>
</dbReference>
<feature type="transmembrane region" description="Helical" evidence="2">
    <location>
        <begin position="470"/>
        <end position="491"/>
    </location>
</feature>
<evidence type="ECO:0000256" key="2">
    <source>
        <dbReference type="SAM" id="Phobius"/>
    </source>
</evidence>
<organism evidence="4 5">
    <name type="scientific">Natrialba swarupiae</name>
    <dbReference type="NCBI Taxonomy" id="2448032"/>
    <lineage>
        <taxon>Archaea</taxon>
        <taxon>Methanobacteriati</taxon>
        <taxon>Methanobacteriota</taxon>
        <taxon>Stenosarchaea group</taxon>
        <taxon>Halobacteria</taxon>
        <taxon>Halobacteriales</taxon>
        <taxon>Natrialbaceae</taxon>
        <taxon>Natrialba</taxon>
    </lineage>
</organism>
<feature type="region of interest" description="Disordered" evidence="1">
    <location>
        <begin position="161"/>
        <end position="193"/>
    </location>
</feature>